<dbReference type="OrthoDB" id="5413793at2759"/>
<dbReference type="InterPro" id="IPR049326">
    <property type="entry name" value="Rhodopsin_dom_fungi"/>
</dbReference>
<reference evidence="8" key="1">
    <citation type="submission" date="2021-10" db="EMBL/GenBank/DDBJ databases">
        <authorList>
            <person name="Piombo E."/>
        </authorList>
    </citation>
    <scope>NUCLEOTIDE SEQUENCE</scope>
</reference>
<keyword evidence="3 6" id="KW-1133">Transmembrane helix</keyword>
<evidence type="ECO:0000313" key="8">
    <source>
        <dbReference type="EMBL" id="CAH0030366.1"/>
    </source>
</evidence>
<comment type="similarity">
    <text evidence="5">Belongs to the SAT4 family.</text>
</comment>
<gene>
    <name evidence="8" type="ORF">CRHIZ90672A_00003394</name>
</gene>
<organism evidence="8 9">
    <name type="scientific">Clonostachys rhizophaga</name>
    <dbReference type="NCBI Taxonomy" id="160324"/>
    <lineage>
        <taxon>Eukaryota</taxon>
        <taxon>Fungi</taxon>
        <taxon>Dikarya</taxon>
        <taxon>Ascomycota</taxon>
        <taxon>Pezizomycotina</taxon>
        <taxon>Sordariomycetes</taxon>
        <taxon>Hypocreomycetidae</taxon>
        <taxon>Hypocreales</taxon>
        <taxon>Bionectriaceae</taxon>
        <taxon>Clonostachys</taxon>
    </lineage>
</organism>
<dbReference type="AlphaFoldDB" id="A0A9N9VW33"/>
<evidence type="ECO:0000256" key="2">
    <source>
        <dbReference type="ARBA" id="ARBA00022692"/>
    </source>
</evidence>
<comment type="subcellular location">
    <subcellularLocation>
        <location evidence="1">Membrane</location>
        <topology evidence="1">Multi-pass membrane protein</topology>
    </subcellularLocation>
</comment>
<dbReference type="Pfam" id="PF20684">
    <property type="entry name" value="Fung_rhodopsin"/>
    <property type="match status" value="1"/>
</dbReference>
<evidence type="ECO:0000256" key="6">
    <source>
        <dbReference type="SAM" id="Phobius"/>
    </source>
</evidence>
<evidence type="ECO:0000259" key="7">
    <source>
        <dbReference type="Pfam" id="PF20684"/>
    </source>
</evidence>
<feature type="domain" description="Rhodopsin" evidence="7">
    <location>
        <begin position="33"/>
        <end position="284"/>
    </location>
</feature>
<keyword evidence="4 6" id="KW-0472">Membrane</keyword>
<evidence type="ECO:0000256" key="5">
    <source>
        <dbReference type="ARBA" id="ARBA00038359"/>
    </source>
</evidence>
<protein>
    <recommendedName>
        <fullName evidence="7">Rhodopsin domain-containing protein</fullName>
    </recommendedName>
</protein>
<proteinExistence type="inferred from homology"/>
<evidence type="ECO:0000313" key="9">
    <source>
        <dbReference type="Proteomes" id="UP000696573"/>
    </source>
</evidence>
<dbReference type="InterPro" id="IPR052337">
    <property type="entry name" value="SAT4-like"/>
</dbReference>
<evidence type="ECO:0000256" key="3">
    <source>
        <dbReference type="ARBA" id="ARBA00022989"/>
    </source>
</evidence>
<keyword evidence="9" id="KW-1185">Reference proteome</keyword>
<dbReference type="PANTHER" id="PTHR33048:SF47">
    <property type="entry name" value="INTEGRAL MEMBRANE PROTEIN-RELATED"/>
    <property type="match status" value="1"/>
</dbReference>
<dbReference type="PANTHER" id="PTHR33048">
    <property type="entry name" value="PTH11-LIKE INTEGRAL MEMBRANE PROTEIN (AFU_ORTHOLOGUE AFUA_5G11245)"/>
    <property type="match status" value="1"/>
</dbReference>
<evidence type="ECO:0000256" key="4">
    <source>
        <dbReference type="ARBA" id="ARBA00023136"/>
    </source>
</evidence>
<feature type="transmembrane region" description="Helical" evidence="6">
    <location>
        <begin position="184"/>
        <end position="210"/>
    </location>
</feature>
<name>A0A9N9VW33_9HYPO</name>
<feature type="transmembrane region" description="Helical" evidence="6">
    <location>
        <begin position="134"/>
        <end position="159"/>
    </location>
</feature>
<keyword evidence="2 6" id="KW-0812">Transmembrane</keyword>
<feature type="transmembrane region" description="Helical" evidence="6">
    <location>
        <begin position="222"/>
        <end position="242"/>
    </location>
</feature>
<feature type="transmembrane region" description="Helical" evidence="6">
    <location>
        <begin position="14"/>
        <end position="36"/>
    </location>
</feature>
<dbReference type="GO" id="GO:0016020">
    <property type="term" value="C:membrane"/>
    <property type="evidence" value="ECO:0007669"/>
    <property type="project" value="UniProtKB-SubCell"/>
</dbReference>
<comment type="caution">
    <text evidence="8">The sequence shown here is derived from an EMBL/GenBank/DDBJ whole genome shotgun (WGS) entry which is preliminary data.</text>
</comment>
<sequence>MLEWHPPPGSDGHLLFKINIAFIAVSTVIVATRLIIRGFVIRSLGIDDLVSTIGLRLIFSAVFNGSGTRMDEVPPDKLIKFFNVSQSLFTFCSHTRLKKQQMLPIERLLYFWAIGFVRLSVVAFYPRLKCNDRWFIWSIYIIVFIIVASTIIPFFWFLVSCKHIPDMWDYSAPNRECRSIWPQLWMLSGICAVGIALDLCLLAVPIVVIWKSMKFSNKLPQVLLVFSVGIFAMITSVVRLVIMCTTDYTINVTYKMITIGLWTSLEGHVGLWTACFPALQPLLRDIGHFWFSLLGKGGSLRKCTGTSKNLIENSEANSRNISVV</sequence>
<feature type="transmembrane region" description="Helical" evidence="6">
    <location>
        <begin position="108"/>
        <end position="128"/>
    </location>
</feature>
<accession>A0A9N9VW33</accession>
<dbReference type="Proteomes" id="UP000696573">
    <property type="component" value="Unassembled WGS sequence"/>
</dbReference>
<dbReference type="EMBL" id="CABFNQ020000740">
    <property type="protein sequence ID" value="CAH0030366.1"/>
    <property type="molecule type" value="Genomic_DNA"/>
</dbReference>
<evidence type="ECO:0000256" key="1">
    <source>
        <dbReference type="ARBA" id="ARBA00004141"/>
    </source>
</evidence>